<accession>I4B536</accession>
<dbReference type="AlphaFoldDB" id="I4B536"/>
<gene>
    <name evidence="1" type="ordered locus">Turpa_1746</name>
</gene>
<dbReference type="KEGG" id="tpx:Turpa_1746"/>
<protein>
    <submittedName>
        <fullName evidence="1">Uncharacterized protein</fullName>
    </submittedName>
</protein>
<sequence>MKKIVCLLIMLSLSQCKEEPKGKPVAFAEACGGKYYAKEVKGLYEGERIAIPGYLSVSGMLLQNDTINLDLYETPDRKGKSITVSVRTHGGKNAIDKLAKTYQEGDLKIHTATGETLGSKDKVIIHAEHIGSPLGEPSCLFKVFIIEKG</sequence>
<dbReference type="HOGENOM" id="CLU_1748871_0_0_12"/>
<name>I4B536_TURPD</name>
<organism evidence="1 2">
    <name type="scientific">Turneriella parva (strain ATCC BAA-1111 / DSM 21527 / NCTC 11395 / H)</name>
    <name type="common">Leptospira parva</name>
    <dbReference type="NCBI Taxonomy" id="869212"/>
    <lineage>
        <taxon>Bacteria</taxon>
        <taxon>Pseudomonadati</taxon>
        <taxon>Spirochaetota</taxon>
        <taxon>Spirochaetia</taxon>
        <taxon>Leptospirales</taxon>
        <taxon>Leptospiraceae</taxon>
        <taxon>Turneriella</taxon>
    </lineage>
</organism>
<reference evidence="1 2" key="1">
    <citation type="submission" date="2012-06" db="EMBL/GenBank/DDBJ databases">
        <title>The complete chromosome of genome of Turneriella parva DSM 21527.</title>
        <authorList>
            <consortium name="US DOE Joint Genome Institute (JGI-PGF)"/>
            <person name="Lucas S."/>
            <person name="Han J."/>
            <person name="Lapidus A."/>
            <person name="Bruce D."/>
            <person name="Goodwin L."/>
            <person name="Pitluck S."/>
            <person name="Peters L."/>
            <person name="Kyrpides N."/>
            <person name="Mavromatis K."/>
            <person name="Ivanova N."/>
            <person name="Mikhailova N."/>
            <person name="Chertkov O."/>
            <person name="Detter J.C."/>
            <person name="Tapia R."/>
            <person name="Han C."/>
            <person name="Land M."/>
            <person name="Hauser L."/>
            <person name="Markowitz V."/>
            <person name="Cheng J.-F."/>
            <person name="Hugenholtz P."/>
            <person name="Woyke T."/>
            <person name="Wu D."/>
            <person name="Gronow S."/>
            <person name="Wellnitz S."/>
            <person name="Brambilla E."/>
            <person name="Klenk H.-P."/>
            <person name="Eisen J.A."/>
        </authorList>
    </citation>
    <scope>NUCLEOTIDE SEQUENCE [LARGE SCALE GENOMIC DNA]</scope>
    <source>
        <strain evidence="2">ATCC BAA-1111 / DSM 21527 / NCTC 11395 / H</strain>
    </source>
</reference>
<evidence type="ECO:0000313" key="2">
    <source>
        <dbReference type="Proteomes" id="UP000006048"/>
    </source>
</evidence>
<keyword evidence="2" id="KW-1185">Reference proteome</keyword>
<dbReference type="Proteomes" id="UP000006048">
    <property type="component" value="Chromosome"/>
</dbReference>
<dbReference type="EMBL" id="CP002959">
    <property type="protein sequence ID" value="AFM12393.1"/>
    <property type="molecule type" value="Genomic_DNA"/>
</dbReference>
<dbReference type="STRING" id="869212.Turpa_1746"/>
<proteinExistence type="predicted"/>
<evidence type="ECO:0000313" key="1">
    <source>
        <dbReference type="EMBL" id="AFM12393.1"/>
    </source>
</evidence>